<dbReference type="InterPro" id="IPR014550">
    <property type="entry name" value="UCP028704_OpgC"/>
</dbReference>
<dbReference type="PANTHER" id="PTHR40079">
    <property type="entry name" value="MANNAN ENDO-1,4-BETA-MANNOSIDASE E-RELATED"/>
    <property type="match status" value="1"/>
</dbReference>
<gene>
    <name evidence="8" type="primary">opgC</name>
    <name evidence="8" type="ORF">JNB61_13180</name>
</gene>
<evidence type="ECO:0000256" key="1">
    <source>
        <dbReference type="ARBA" id="ARBA00007754"/>
    </source>
</evidence>
<comment type="similarity">
    <text evidence="1 4">Belongs to the glycosyl hydrolase 26 family.</text>
</comment>
<dbReference type="InterPro" id="IPR000805">
    <property type="entry name" value="Glyco_hydro_26"/>
</dbReference>
<evidence type="ECO:0000259" key="7">
    <source>
        <dbReference type="PROSITE" id="PS51764"/>
    </source>
</evidence>
<dbReference type="PANTHER" id="PTHR40079:SF4">
    <property type="entry name" value="GH26 DOMAIN-CONTAINING PROTEIN-RELATED"/>
    <property type="match status" value="1"/>
</dbReference>
<feature type="chain" id="PRO_5047173616" evidence="6">
    <location>
        <begin position="30"/>
        <end position="813"/>
    </location>
</feature>
<protein>
    <submittedName>
        <fullName evidence="8">OpgC domain-containing protein</fullName>
    </submittedName>
</protein>
<accession>A0ABS7I2L3</accession>
<evidence type="ECO:0000256" key="3">
    <source>
        <dbReference type="ARBA" id="ARBA00023295"/>
    </source>
</evidence>
<proteinExistence type="inferred from homology"/>
<feature type="signal peptide" evidence="6">
    <location>
        <begin position="1"/>
        <end position="29"/>
    </location>
</feature>
<feature type="transmembrane region" description="Helical" evidence="5">
    <location>
        <begin position="784"/>
        <end position="802"/>
    </location>
</feature>
<feature type="transmembrane region" description="Helical" evidence="5">
    <location>
        <begin position="577"/>
        <end position="596"/>
    </location>
</feature>
<name>A0ABS7I2L3_9MICO</name>
<feature type="transmembrane region" description="Helical" evidence="5">
    <location>
        <begin position="723"/>
        <end position="741"/>
    </location>
</feature>
<comment type="caution">
    <text evidence="4">Lacks conserved residue(s) required for the propagation of feature annotation.</text>
</comment>
<feature type="transmembrane region" description="Helical" evidence="5">
    <location>
        <begin position="748"/>
        <end position="778"/>
    </location>
</feature>
<dbReference type="InterPro" id="IPR017853">
    <property type="entry name" value="GH"/>
</dbReference>
<feature type="transmembrane region" description="Helical" evidence="5">
    <location>
        <begin position="457"/>
        <end position="479"/>
    </location>
</feature>
<evidence type="ECO:0000313" key="9">
    <source>
        <dbReference type="Proteomes" id="UP000777440"/>
    </source>
</evidence>
<dbReference type="Pfam" id="PF10129">
    <property type="entry name" value="OpgC_C"/>
    <property type="match status" value="1"/>
</dbReference>
<keyword evidence="6" id="KW-0732">Signal</keyword>
<keyword evidence="3" id="KW-0326">Glycosidase</keyword>
<evidence type="ECO:0000256" key="5">
    <source>
        <dbReference type="SAM" id="Phobius"/>
    </source>
</evidence>
<comment type="caution">
    <text evidence="8">The sequence shown here is derived from an EMBL/GenBank/DDBJ whole genome shotgun (WGS) entry which is preliminary data.</text>
</comment>
<dbReference type="SUPFAM" id="SSF51445">
    <property type="entry name" value="(Trans)glycosidases"/>
    <property type="match status" value="1"/>
</dbReference>
<dbReference type="Proteomes" id="UP000777440">
    <property type="component" value="Unassembled WGS sequence"/>
</dbReference>
<reference evidence="8 9" key="1">
    <citation type="journal article" date="2021" name="MBio">
        <title>Poor Competitiveness of Bradyrhizobium in Pigeon Pea Root Colonization in Indian Soils.</title>
        <authorList>
            <person name="Chalasani D."/>
            <person name="Basu A."/>
            <person name="Pullabhotla S.V.S.R.N."/>
            <person name="Jorrin B."/>
            <person name="Neal A.L."/>
            <person name="Poole P.S."/>
            <person name="Podile A.R."/>
            <person name="Tkacz A."/>
        </authorList>
    </citation>
    <scope>NUCLEOTIDE SEQUENCE [LARGE SCALE GENOMIC DNA]</scope>
    <source>
        <strain evidence="8 9">HU12</strain>
    </source>
</reference>
<evidence type="ECO:0000313" key="8">
    <source>
        <dbReference type="EMBL" id="MBW9110728.1"/>
    </source>
</evidence>
<keyword evidence="5" id="KW-0472">Membrane</keyword>
<dbReference type="InterPro" id="IPR022790">
    <property type="entry name" value="GH26_dom"/>
</dbReference>
<feature type="transmembrane region" description="Helical" evidence="5">
    <location>
        <begin position="387"/>
        <end position="409"/>
    </location>
</feature>
<keyword evidence="5" id="KW-0812">Transmembrane</keyword>
<feature type="transmembrane region" description="Helical" evidence="5">
    <location>
        <begin position="500"/>
        <end position="522"/>
    </location>
</feature>
<evidence type="ECO:0000256" key="4">
    <source>
        <dbReference type="PROSITE-ProRule" id="PRU01100"/>
    </source>
</evidence>
<evidence type="ECO:0000256" key="2">
    <source>
        <dbReference type="ARBA" id="ARBA00022801"/>
    </source>
</evidence>
<sequence>MLDGLRAVALRTATAAAVVAGLLAAPASAAVAGPSPSASAGVPLSPASGAYFGTTIDWSVDTAALEAERLGRTPAVLEHVTPLPLSATERGYLDQFVAQAEEVGALPAVTIAPEEGLADFDETDADEIVEAIAHARVDADVPLYVRFGPGMNAPWVSWGQQPSAYIAAFCVLADAVHTGLPGAAMVWSPTSGAGYPFGAEPAADELDTDADGGVSAGDDPYGPYYPGDRYVDWVGLQAYHDPTGGESAVNAVPQPDALTAQLEGDGDLAFVDRFASPDRPLMLETAAFFSPGAGGAGELELKQAWWRQVIAAVEDVPALDAVVWRDASSTRGVVGRAPIEWSISSSPELVEEFVTDAEAGGLVFGPLYAPSGQRSASAATGATIGGVAGWIVVAAIFAGTIALLVWGFTKGPRSGLAYDGPARRDLRIDLLRGIAIVFVLVNHLGMVSLFQNLSQETIGIVSGAELFVLLSGVVLGMVYRPKIERDGMAETTSLIERRAGKVYVAALGVVIVVGLLSLLPFLNATPATTFVDEGTGAAGGEATGRVYDLYAGFGRLFEYPVDASVFADILLLRMGPWQVNVLGFYVVMLVVSPLILWGLSRGWWIVVLVASWAVYSIQSFLQLRLLPSQFEDSFPLLSWQALFVTGMVAGYHRSAIVGWFTTRWGRAALAVCVLATVGLALFSWNNPYLSSPLDVRLGVVPQNTFSGVYSAWFERTYLDPGRVLNALLVTITIYALFSVLWKPINRAVGWFFIPLGQTTLYVFIMQLVFVLIVANIPFLHEGNLLVNTIAYVVMLGLMWVMVKKRFLFRIIPR</sequence>
<organism evidence="8 9">
    <name type="scientific">Microbacterium ureisolvens</name>
    <dbReference type="NCBI Taxonomy" id="2781186"/>
    <lineage>
        <taxon>Bacteria</taxon>
        <taxon>Bacillati</taxon>
        <taxon>Actinomycetota</taxon>
        <taxon>Actinomycetes</taxon>
        <taxon>Micrococcales</taxon>
        <taxon>Microbacteriaceae</taxon>
        <taxon>Microbacterium</taxon>
    </lineage>
</organism>
<feature type="domain" description="GH26" evidence="7">
    <location>
        <begin position="13"/>
        <end position="353"/>
    </location>
</feature>
<dbReference type="EMBL" id="JAEUAX010000006">
    <property type="protein sequence ID" value="MBW9110728.1"/>
    <property type="molecule type" value="Genomic_DNA"/>
</dbReference>
<feature type="transmembrane region" description="Helical" evidence="5">
    <location>
        <begin position="603"/>
        <end position="621"/>
    </location>
</feature>
<evidence type="ECO:0000256" key="6">
    <source>
        <dbReference type="SAM" id="SignalP"/>
    </source>
</evidence>
<keyword evidence="2" id="KW-0378">Hydrolase</keyword>
<keyword evidence="5" id="KW-1133">Transmembrane helix</keyword>
<keyword evidence="9" id="KW-1185">Reference proteome</keyword>
<dbReference type="Gene3D" id="3.20.20.80">
    <property type="entry name" value="Glycosidases"/>
    <property type="match status" value="1"/>
</dbReference>
<feature type="transmembrane region" description="Helical" evidence="5">
    <location>
        <begin position="633"/>
        <end position="652"/>
    </location>
</feature>
<dbReference type="PROSITE" id="PS51764">
    <property type="entry name" value="GH26"/>
    <property type="match status" value="1"/>
</dbReference>
<dbReference type="RefSeq" id="WP_220339917.1">
    <property type="nucleotide sequence ID" value="NZ_JAEUAX010000006.1"/>
</dbReference>
<feature type="transmembrane region" description="Helical" evidence="5">
    <location>
        <begin position="664"/>
        <end position="684"/>
    </location>
</feature>
<feature type="transmembrane region" description="Helical" evidence="5">
    <location>
        <begin position="430"/>
        <end position="451"/>
    </location>
</feature>